<evidence type="ECO:0000256" key="4">
    <source>
        <dbReference type="ARBA" id="ARBA00023295"/>
    </source>
</evidence>
<reference evidence="6 7" key="2">
    <citation type="submission" date="2020-03" db="EMBL/GenBank/DDBJ databases">
        <authorList>
            <person name="Ichikawa N."/>
            <person name="Kimura A."/>
            <person name="Kitahashi Y."/>
            <person name="Uohara A."/>
        </authorList>
    </citation>
    <scope>NUCLEOTIDE SEQUENCE [LARGE SCALE GENOMIC DNA]</scope>
    <source>
        <strain evidence="6 7">NBRC 108638</strain>
    </source>
</reference>
<dbReference type="InterPro" id="IPR014718">
    <property type="entry name" value="GH-type_carb-bd"/>
</dbReference>
<comment type="catalytic activity">
    <reaction evidence="1">
        <text>Hydrolysis of terminal non-reducing beta-D-galactose residues in beta-D-galactosides.</text>
        <dbReference type="EC" id="3.2.1.23"/>
    </reaction>
</comment>
<dbReference type="EC" id="3.2.1.23" evidence="2"/>
<dbReference type="PANTHER" id="PTHR46323:SF2">
    <property type="entry name" value="BETA-GALACTOSIDASE"/>
    <property type="match status" value="1"/>
</dbReference>
<protein>
    <recommendedName>
        <fullName evidence="2">beta-galactosidase</fullName>
        <ecNumber evidence="2">3.2.1.23</ecNumber>
    </recommendedName>
</protein>
<keyword evidence="4" id="KW-0326">Glycosidase</keyword>
<sequence>MFPQENGARVDVRWATLTDGAGRGIRVEGDPAFILTARRWTSEDLDAAQHAHQLRPRDRVYVNLDAAHHGIGSASCGPGVLPQHQLRPGPFRFGLVFGAA</sequence>
<dbReference type="Pfam" id="PF02929">
    <property type="entry name" value="Bgal_small_N"/>
    <property type="match status" value="1"/>
</dbReference>
<evidence type="ECO:0000313" key="6">
    <source>
        <dbReference type="EMBL" id="GFJ89583.1"/>
    </source>
</evidence>
<dbReference type="SUPFAM" id="SSF74650">
    <property type="entry name" value="Galactose mutarotase-like"/>
    <property type="match status" value="1"/>
</dbReference>
<evidence type="ECO:0000313" key="7">
    <source>
        <dbReference type="Proteomes" id="UP000482960"/>
    </source>
</evidence>
<name>A0A6V8KWX5_9ACTN</name>
<dbReference type="GO" id="GO:0005990">
    <property type="term" value="P:lactose catabolic process"/>
    <property type="evidence" value="ECO:0007669"/>
    <property type="project" value="TreeGrafter"/>
</dbReference>
<dbReference type="Proteomes" id="UP000482960">
    <property type="component" value="Unassembled WGS sequence"/>
</dbReference>
<evidence type="ECO:0000256" key="3">
    <source>
        <dbReference type="ARBA" id="ARBA00022801"/>
    </source>
</evidence>
<dbReference type="InterPro" id="IPR004199">
    <property type="entry name" value="B-gal_small/dom_5"/>
</dbReference>
<dbReference type="GO" id="GO:0009341">
    <property type="term" value="C:beta-galactosidase complex"/>
    <property type="evidence" value="ECO:0007669"/>
    <property type="project" value="InterPro"/>
</dbReference>
<dbReference type="InterPro" id="IPR011013">
    <property type="entry name" value="Gal_mutarotase_sf_dom"/>
</dbReference>
<proteinExistence type="predicted"/>
<dbReference type="InterPro" id="IPR050347">
    <property type="entry name" value="Bact_Beta-galactosidase"/>
</dbReference>
<comment type="caution">
    <text evidence="6">The sequence shown here is derived from an EMBL/GenBank/DDBJ whole genome shotgun (WGS) entry which is preliminary data.</text>
</comment>
<dbReference type="AlphaFoldDB" id="A0A6V8KWX5"/>
<feature type="domain" description="Beta galactosidase small chain/" evidence="5">
    <location>
        <begin position="1"/>
        <end position="98"/>
    </location>
</feature>
<evidence type="ECO:0000256" key="1">
    <source>
        <dbReference type="ARBA" id="ARBA00001412"/>
    </source>
</evidence>
<evidence type="ECO:0000259" key="5">
    <source>
        <dbReference type="SMART" id="SM01038"/>
    </source>
</evidence>
<dbReference type="PANTHER" id="PTHR46323">
    <property type="entry name" value="BETA-GALACTOSIDASE"/>
    <property type="match status" value="1"/>
</dbReference>
<dbReference type="EMBL" id="BLPG01000001">
    <property type="protein sequence ID" value="GFJ89583.1"/>
    <property type="molecule type" value="Genomic_DNA"/>
</dbReference>
<keyword evidence="3" id="KW-0378">Hydrolase</keyword>
<reference evidence="6 7" key="1">
    <citation type="submission" date="2020-03" db="EMBL/GenBank/DDBJ databases">
        <title>Whole genome shotgun sequence of Phytohabitans rumicis NBRC 108638.</title>
        <authorList>
            <person name="Komaki H."/>
            <person name="Tamura T."/>
        </authorList>
    </citation>
    <scope>NUCLEOTIDE SEQUENCE [LARGE SCALE GENOMIC DNA]</scope>
    <source>
        <strain evidence="6 7">NBRC 108638</strain>
    </source>
</reference>
<dbReference type="Gene3D" id="2.70.98.10">
    <property type="match status" value="1"/>
</dbReference>
<organism evidence="6 7">
    <name type="scientific">Phytohabitans rumicis</name>
    <dbReference type="NCBI Taxonomy" id="1076125"/>
    <lineage>
        <taxon>Bacteria</taxon>
        <taxon>Bacillati</taxon>
        <taxon>Actinomycetota</taxon>
        <taxon>Actinomycetes</taxon>
        <taxon>Micromonosporales</taxon>
        <taxon>Micromonosporaceae</taxon>
    </lineage>
</organism>
<dbReference type="GO" id="GO:0030246">
    <property type="term" value="F:carbohydrate binding"/>
    <property type="evidence" value="ECO:0007669"/>
    <property type="project" value="InterPro"/>
</dbReference>
<accession>A0A6V8KWX5</accession>
<evidence type="ECO:0000256" key="2">
    <source>
        <dbReference type="ARBA" id="ARBA00012756"/>
    </source>
</evidence>
<gene>
    <name evidence="6" type="ORF">Prum_032250</name>
</gene>
<keyword evidence="7" id="KW-1185">Reference proteome</keyword>
<dbReference type="SMART" id="SM01038">
    <property type="entry name" value="Bgal_small_N"/>
    <property type="match status" value="1"/>
</dbReference>
<dbReference type="GO" id="GO:0004565">
    <property type="term" value="F:beta-galactosidase activity"/>
    <property type="evidence" value="ECO:0007669"/>
    <property type="project" value="UniProtKB-EC"/>
</dbReference>